<organism evidence="2 3">
    <name type="scientific">Desulfuromonas acetoxidans (strain DSM 684 / 11070)</name>
    <dbReference type="NCBI Taxonomy" id="281689"/>
    <lineage>
        <taxon>Bacteria</taxon>
        <taxon>Pseudomonadati</taxon>
        <taxon>Thermodesulfobacteriota</taxon>
        <taxon>Desulfuromonadia</taxon>
        <taxon>Desulfuromonadales</taxon>
        <taxon>Desulfuromonadaceae</taxon>
        <taxon>Desulfuromonas</taxon>
    </lineage>
</organism>
<dbReference type="SMART" id="SM00260">
    <property type="entry name" value="CheW"/>
    <property type="match status" value="1"/>
</dbReference>
<dbReference type="AlphaFoldDB" id="Q1K480"/>
<comment type="caution">
    <text evidence="2">The sequence shown here is derived from an EMBL/GenBank/DDBJ whole genome shotgun (WGS) entry which is preliminary data.</text>
</comment>
<dbReference type="GO" id="GO:0005829">
    <property type="term" value="C:cytosol"/>
    <property type="evidence" value="ECO:0007669"/>
    <property type="project" value="TreeGrafter"/>
</dbReference>
<dbReference type="Gene3D" id="2.30.30.40">
    <property type="entry name" value="SH3 Domains"/>
    <property type="match status" value="1"/>
</dbReference>
<dbReference type="Gene3D" id="2.40.50.180">
    <property type="entry name" value="CheA-289, Domain 4"/>
    <property type="match status" value="1"/>
</dbReference>
<protein>
    <submittedName>
        <fullName evidence="2">CheW protein</fullName>
    </submittedName>
</protein>
<feature type="domain" description="CheW-like" evidence="1">
    <location>
        <begin position="29"/>
        <end position="166"/>
    </location>
</feature>
<keyword evidence="3" id="KW-1185">Reference proteome</keyword>
<dbReference type="PANTHER" id="PTHR22617:SF23">
    <property type="entry name" value="CHEMOTAXIS PROTEIN CHEW"/>
    <property type="match status" value="1"/>
</dbReference>
<evidence type="ECO:0000259" key="1">
    <source>
        <dbReference type="PROSITE" id="PS50851"/>
    </source>
</evidence>
<dbReference type="Proteomes" id="UP000005695">
    <property type="component" value="Unassembled WGS sequence"/>
</dbReference>
<evidence type="ECO:0000313" key="2">
    <source>
        <dbReference type="EMBL" id="EAT17223.1"/>
    </source>
</evidence>
<name>Q1K480_DESA6</name>
<dbReference type="PANTHER" id="PTHR22617">
    <property type="entry name" value="CHEMOTAXIS SENSOR HISTIDINE KINASE-RELATED"/>
    <property type="match status" value="1"/>
</dbReference>
<dbReference type="SUPFAM" id="SSF50341">
    <property type="entry name" value="CheW-like"/>
    <property type="match status" value="1"/>
</dbReference>
<accession>Q1K480</accession>
<dbReference type="OrthoDB" id="9790406at2"/>
<evidence type="ECO:0000313" key="3">
    <source>
        <dbReference type="Proteomes" id="UP000005695"/>
    </source>
</evidence>
<dbReference type="InterPro" id="IPR039315">
    <property type="entry name" value="CheW"/>
</dbReference>
<dbReference type="Pfam" id="PF01584">
    <property type="entry name" value="CheW"/>
    <property type="match status" value="1"/>
</dbReference>
<reference evidence="2" key="2">
    <citation type="submission" date="2006-05" db="EMBL/GenBank/DDBJ databases">
        <title>Sequencing of the draft genome and assembly of Desulfuromonas acetoxidans DSM 684.</title>
        <authorList>
            <consortium name="US DOE Joint Genome Institute (JGI-PGF)"/>
            <person name="Copeland A."/>
            <person name="Lucas S."/>
            <person name="Lapidus A."/>
            <person name="Barry K."/>
            <person name="Detter J.C."/>
            <person name="Glavina del Rio T."/>
            <person name="Hammon N."/>
            <person name="Israni S."/>
            <person name="Dalin E."/>
            <person name="Tice H."/>
            <person name="Bruce D."/>
            <person name="Pitluck S."/>
            <person name="Richardson P."/>
        </authorList>
    </citation>
    <scope>NUCLEOTIDE SEQUENCE [LARGE SCALE GENOMIC DNA]</scope>
    <source>
        <strain evidence="2">DSM 684</strain>
    </source>
</reference>
<dbReference type="GO" id="GO:0006935">
    <property type="term" value="P:chemotaxis"/>
    <property type="evidence" value="ECO:0007669"/>
    <property type="project" value="InterPro"/>
</dbReference>
<dbReference type="InterPro" id="IPR036061">
    <property type="entry name" value="CheW-like_dom_sf"/>
</dbReference>
<dbReference type="EMBL" id="AAEW02000001">
    <property type="protein sequence ID" value="EAT17223.1"/>
    <property type="molecule type" value="Genomic_DNA"/>
</dbReference>
<proteinExistence type="predicted"/>
<dbReference type="PROSITE" id="PS50851">
    <property type="entry name" value="CHEW"/>
    <property type="match status" value="1"/>
</dbReference>
<dbReference type="GO" id="GO:0007165">
    <property type="term" value="P:signal transduction"/>
    <property type="evidence" value="ECO:0007669"/>
    <property type="project" value="InterPro"/>
</dbReference>
<dbReference type="RefSeq" id="WP_005997455.1">
    <property type="nucleotide sequence ID" value="NZ_AAEW02000001.1"/>
</dbReference>
<dbReference type="InterPro" id="IPR002545">
    <property type="entry name" value="CheW-lke_dom"/>
</dbReference>
<reference evidence="2" key="1">
    <citation type="submission" date="2006-05" db="EMBL/GenBank/DDBJ databases">
        <title>Annotation of the draft genome assembly of Desulfuromonas acetoxidans DSM 684.</title>
        <authorList>
            <consortium name="US DOE Joint Genome Institute (JGI-ORNL)"/>
            <person name="Larimer F."/>
            <person name="Land M."/>
            <person name="Hauser L."/>
        </authorList>
    </citation>
    <scope>NUCLEOTIDE SEQUENCE [LARGE SCALE GENOMIC DNA]</scope>
    <source>
        <strain evidence="2">DSM 684</strain>
    </source>
</reference>
<sequence length="171" mass="19272">MADSREQRILKQRAEQLARPDDTIEVGRLLPVVEFRLAQEVYAFELVQVKKVVPVSALVALPGAPSFIAGITHFSGQILSVVDLRSFFELPMPKNDSRQKLIILRNRDMKMAVLAEEVLGVRELEEQRLQTNLPTLTGVRERYLKGVSPDQTIVLDVAKILSDERLIVDQA</sequence>
<gene>
    <name evidence="2" type="ORF">Dace_3089</name>
</gene>